<proteinExistence type="predicted"/>
<feature type="domain" description="DUF7793" evidence="1">
    <location>
        <begin position="9"/>
        <end position="118"/>
    </location>
</feature>
<organism evidence="2 3">
    <name type="scientific">Maribellus comscasis</name>
    <dbReference type="NCBI Taxonomy" id="2681766"/>
    <lineage>
        <taxon>Bacteria</taxon>
        <taxon>Pseudomonadati</taxon>
        <taxon>Bacteroidota</taxon>
        <taxon>Bacteroidia</taxon>
        <taxon>Marinilabiliales</taxon>
        <taxon>Prolixibacteraceae</taxon>
        <taxon>Maribellus</taxon>
    </lineage>
</organism>
<name>A0A6I6JW12_9BACT</name>
<evidence type="ECO:0000259" key="1">
    <source>
        <dbReference type="Pfam" id="PF25056"/>
    </source>
</evidence>
<dbReference type="Gene3D" id="3.40.970.30">
    <property type="entry name" value="yp_829618.1 like domains"/>
    <property type="match status" value="1"/>
</dbReference>
<sequence length="120" mass="13856">MDHKMWYDTDNDILCLEFTRDYLLEDVDPVINRSIELLEGKPYRQMMIFISKTAKVENRETREKTSQAFVTANIQDVAFVGGSAANRMIAKVMLKTGAVKTQGDFFKSKENGIQWLKSKR</sequence>
<dbReference type="Proteomes" id="UP000428260">
    <property type="component" value="Chromosome"/>
</dbReference>
<protein>
    <recommendedName>
        <fullName evidence="1">DUF7793 domain-containing protein</fullName>
    </recommendedName>
</protein>
<reference evidence="2 3" key="1">
    <citation type="submission" date="2019-11" db="EMBL/GenBank/DDBJ databases">
        <authorList>
            <person name="Zheng R.K."/>
            <person name="Sun C.M."/>
        </authorList>
    </citation>
    <scope>NUCLEOTIDE SEQUENCE [LARGE SCALE GENOMIC DNA]</scope>
    <source>
        <strain evidence="2 3">WC007</strain>
    </source>
</reference>
<dbReference type="KEGG" id="mcos:GM418_11890"/>
<dbReference type="EMBL" id="CP046401">
    <property type="protein sequence ID" value="QGY44332.1"/>
    <property type="molecule type" value="Genomic_DNA"/>
</dbReference>
<dbReference type="InterPro" id="IPR056695">
    <property type="entry name" value="DUF7793"/>
</dbReference>
<gene>
    <name evidence="2" type="ORF">GM418_11890</name>
</gene>
<keyword evidence="3" id="KW-1185">Reference proteome</keyword>
<dbReference type="RefSeq" id="WP_158866335.1">
    <property type="nucleotide sequence ID" value="NZ_CP046401.1"/>
</dbReference>
<accession>A0A6I6JW12</accession>
<evidence type="ECO:0000313" key="2">
    <source>
        <dbReference type="EMBL" id="QGY44332.1"/>
    </source>
</evidence>
<dbReference type="Pfam" id="PF25056">
    <property type="entry name" value="DUF7793"/>
    <property type="match status" value="1"/>
</dbReference>
<evidence type="ECO:0000313" key="3">
    <source>
        <dbReference type="Proteomes" id="UP000428260"/>
    </source>
</evidence>
<dbReference type="AlphaFoldDB" id="A0A6I6JW12"/>